<name>A0AAV7ZY70_9EUKA</name>
<feature type="compositionally biased region" description="Basic and acidic residues" evidence="2">
    <location>
        <begin position="831"/>
        <end position="848"/>
    </location>
</feature>
<feature type="compositionally biased region" description="Basic and acidic residues" evidence="2">
    <location>
        <begin position="555"/>
        <end position="569"/>
    </location>
</feature>
<protein>
    <submittedName>
        <fullName evidence="4">Malaria antigen-related</fullName>
    </submittedName>
</protein>
<dbReference type="Pfam" id="PF13251">
    <property type="entry name" value="DUF4042"/>
    <property type="match status" value="1"/>
</dbReference>
<proteinExistence type="predicted"/>
<dbReference type="InterPro" id="IPR000357">
    <property type="entry name" value="HEAT"/>
</dbReference>
<dbReference type="EMBL" id="JANTQA010000021">
    <property type="protein sequence ID" value="KAJ3446046.1"/>
    <property type="molecule type" value="Genomic_DNA"/>
</dbReference>
<organism evidence="4 5">
    <name type="scientific">Anaeramoeba flamelloides</name>
    <dbReference type="NCBI Taxonomy" id="1746091"/>
    <lineage>
        <taxon>Eukaryota</taxon>
        <taxon>Metamonada</taxon>
        <taxon>Anaeramoebidae</taxon>
        <taxon>Anaeramoeba</taxon>
    </lineage>
</organism>
<feature type="domain" description="DUF4042" evidence="3">
    <location>
        <begin position="327"/>
        <end position="507"/>
    </location>
</feature>
<gene>
    <name evidence="4" type="ORF">M0812_08581</name>
</gene>
<keyword evidence="1" id="KW-0677">Repeat</keyword>
<dbReference type="SUPFAM" id="SSF48371">
    <property type="entry name" value="ARM repeat"/>
    <property type="match status" value="2"/>
</dbReference>
<feature type="region of interest" description="Disordered" evidence="2">
    <location>
        <begin position="266"/>
        <end position="299"/>
    </location>
</feature>
<dbReference type="InterPro" id="IPR052107">
    <property type="entry name" value="HEAT6"/>
</dbReference>
<feature type="compositionally biased region" description="Low complexity" evidence="2">
    <location>
        <begin position="267"/>
        <end position="287"/>
    </location>
</feature>
<reference evidence="4" key="1">
    <citation type="submission" date="2022-08" db="EMBL/GenBank/DDBJ databases">
        <title>Novel sulphate-reducing endosymbionts in the free-living metamonad Anaeramoeba.</title>
        <authorList>
            <person name="Jerlstrom-Hultqvist J."/>
            <person name="Cepicka I."/>
            <person name="Gallot-Lavallee L."/>
            <person name="Salas-Leiva D."/>
            <person name="Curtis B.A."/>
            <person name="Zahonova K."/>
            <person name="Pipaliya S."/>
            <person name="Dacks J."/>
            <person name="Roger A.J."/>
        </authorList>
    </citation>
    <scope>NUCLEOTIDE SEQUENCE</scope>
    <source>
        <strain evidence="4">Busselton2</strain>
    </source>
</reference>
<evidence type="ECO:0000256" key="2">
    <source>
        <dbReference type="SAM" id="MobiDB-lite"/>
    </source>
</evidence>
<dbReference type="Pfam" id="PF02985">
    <property type="entry name" value="HEAT"/>
    <property type="match status" value="1"/>
</dbReference>
<evidence type="ECO:0000256" key="1">
    <source>
        <dbReference type="ARBA" id="ARBA00022737"/>
    </source>
</evidence>
<feature type="region of interest" description="Disordered" evidence="2">
    <location>
        <begin position="549"/>
        <end position="569"/>
    </location>
</feature>
<evidence type="ECO:0000259" key="3">
    <source>
        <dbReference type="Pfam" id="PF13251"/>
    </source>
</evidence>
<dbReference type="InterPro" id="IPR011989">
    <property type="entry name" value="ARM-like"/>
</dbReference>
<dbReference type="Proteomes" id="UP001146793">
    <property type="component" value="Unassembled WGS sequence"/>
</dbReference>
<comment type="caution">
    <text evidence="4">The sequence shown here is derived from an EMBL/GenBank/DDBJ whole genome shotgun (WGS) entry which is preliminary data.</text>
</comment>
<feature type="region of interest" description="Disordered" evidence="2">
    <location>
        <begin position="823"/>
        <end position="866"/>
    </location>
</feature>
<evidence type="ECO:0000313" key="4">
    <source>
        <dbReference type="EMBL" id="KAJ3446046.1"/>
    </source>
</evidence>
<dbReference type="InterPro" id="IPR025283">
    <property type="entry name" value="DUF4042"/>
</dbReference>
<dbReference type="InterPro" id="IPR016024">
    <property type="entry name" value="ARM-type_fold"/>
</dbReference>
<dbReference type="PANTHER" id="PTHR13366:SF0">
    <property type="entry name" value="HEAT REPEAT-CONTAINING PROTEIN 6"/>
    <property type="match status" value="1"/>
</dbReference>
<sequence length="1147" mass="132753">MDPLLCWSKFEKELFLLSPTKIKRKPNKKLQQLVSQLKTFKFPIHRIEAGKINSAITQICLLLPHRWDNFTIIFCNFLKKSLATEKTKLEEEEIFKILSFILSVLPKSKNKPLILTCVSLILYGNSNKCSLKLSGKIILSLTPILRVNEKQESTQQESQEERIIRTKLVALNCLRNLVFKSGKKLRSFFKKIFQMIFDNLEFYTRKSEASFCRTKIFINLTKCLIVYLNESNYIPDLKKKILLSIIRRLIFYNTFFTLKITNDKTQTNINPNPNKNSNTKIKSTESNKQGKSQKETINNSKIVQPTKNEIAFDENSNKISIKNIIQKIKLNSLHCLQSISKIIGKDIHGYWYFFFPDSVLLNRKNPSLFTLLLYDNSTKVRESAASAIGSMLIGSKRYLSVADDNSKRYKSYTPLTITLAKMIKEMHKAFLTFFNSETENTVIVQALKTFSILINNVTYENLSPGYLTSIINILEKFILNPETHPQILKNSILTFGCIFGTGLRIQEVSQYLYSAIINLKTSKKKNKSSLLFKKLLKLLRFKQLTKKRKQNKSIDQNEKETKKDKVQEKRKEKEKLVTINKKNNSYRSEVLFTFTKISITYCWAIDYLWPELSKIISTILKKPKLVENDLIIIINSIKLVKEFIFSIGSMRNSDPKSMICKNYNNKSFSKSHIKEIWINLLENHLPIAFHFPNSYLVREVAVSIFGYFTPQIFEMLSEKRRLVCITLTFGATDDKNNLVRAAACKTLGIYTLFERNREDSIFMSDTAKILIKSLTDKNLRVRVMASWSLGNLCDALFLDLELKEKKKHQLFLRKKKKTINQKVLENETGQEQDKGQEQEQEKNLKQGKEQLQGQINGKGNGNGNDKQKDIVIEIDMQTEIEMEKMNQEQLNPIINELELSLLCKIAKVCLNAMANNKKIQANVARTLGNLCRVATSEFLFFNNNKILNEIANSLLQTITKIKEKGLFKVIWNSCYAIGNLFRNPHLESKLSHFEWVPKLINSLLKITICEANYKIRINAVFALIQVPNIQCFGENDLNLANPLKVALAALEELFSGNPKHSKNIKYQNSYQISLSQHLTKFLIKIFDWAFRDTFKINDKFIELISKNKELISFIIPIENRNKKLIPLLTIEEEENDDLNESNEINNK</sequence>
<dbReference type="PANTHER" id="PTHR13366">
    <property type="entry name" value="MALARIA ANTIGEN-RELATED"/>
    <property type="match status" value="1"/>
</dbReference>
<evidence type="ECO:0000313" key="5">
    <source>
        <dbReference type="Proteomes" id="UP001146793"/>
    </source>
</evidence>
<dbReference type="Gene3D" id="1.25.10.10">
    <property type="entry name" value="Leucine-rich Repeat Variant"/>
    <property type="match status" value="3"/>
</dbReference>
<accession>A0AAV7ZY70</accession>
<dbReference type="AlphaFoldDB" id="A0AAV7ZY70"/>